<feature type="domain" description="Calponin-homology (CH)" evidence="5">
    <location>
        <begin position="701"/>
        <end position="803"/>
    </location>
</feature>
<accession>A0AAV7JYG8</accession>
<proteinExistence type="predicted"/>
<dbReference type="PANTHER" id="PTHR38537">
    <property type="entry name" value="JITTERBUG, ISOFORM N"/>
    <property type="match status" value="1"/>
</dbReference>
<dbReference type="InterPro" id="IPR001715">
    <property type="entry name" value="CH_dom"/>
</dbReference>
<evidence type="ECO:0000259" key="5">
    <source>
        <dbReference type="PROSITE" id="PS50021"/>
    </source>
</evidence>
<dbReference type="PROSITE" id="PS50021">
    <property type="entry name" value="CH"/>
    <property type="match status" value="4"/>
</dbReference>
<dbReference type="GO" id="GO:0030036">
    <property type="term" value="P:actin cytoskeleton organization"/>
    <property type="evidence" value="ECO:0007669"/>
    <property type="project" value="InterPro"/>
</dbReference>
<keyword evidence="1" id="KW-0677">Repeat</keyword>
<evidence type="ECO:0000256" key="4">
    <source>
        <dbReference type="SAM" id="Phobius"/>
    </source>
</evidence>
<sequence length="972" mass="109876">MANLNPDSAQGKRSRFGELPTLSTIVRETAKSGQEKDWKEIQSNTFKNWSNYIIKDQTDEVKVNDLLMDFSTGVNLVELINHLAHPRGIKDYVKKPKTEFQKLDNLYKALNFIQKDEGIKLVGIGAEDLKEGKEKPIMGLIWTLIKHYKIKKGGSEKEGGSERQALLKWANVIIDPEHVGNLKSDWNSGIPVCALVDGLAPGTIDLNRLDPNEGDANCELGITKAHEALNVPKLIAAEDMNNPKVDELSMMTYLSGFISPFDQLMLDWVNSKIANKATNLSTDWNSGARLRDLLNAHVPGFYQGFADDDEDALQGLLDKIEQEFPTNYPLSAKKMKDPNVDGLTIGCYLYKLKSQLDQIPTEDPEFMREKGELMLWVNEKIPHHKASNFNTDWNDGTRLRDLMNAHIPGFYEGFDFEGGSGGGYQQLLDKIGTKLNYICPLSGDEFSDPNVDERVVVTYLKGLRDKLRDYEISEQERLERERLARLARERLEREEALRLYEAQKADLMQWVNEMIWPLLSINNFEADWRNAEVITALLNSIRAGTVLQSYVAGNSKEKWDRALVAAENNFGVKAKSTGYEFSRDLDEREYISYVSTLLEPFNIELLQWVNFTLEARLRSKNFGENWQDGSRLAALVEATVPGFLPKDFNYQDSHQGQEVLARLHRDLANKCPYCYQEIIMGRYEPAILAAYINRFRNIQKPHDSNDLLRWVNCMIAPVQITSLTRGWSNGEVLRMLVNAIAERRTSDSLQVSSRDDMCRDAIDAGGALLGVHARNFTAHELALGNVDEFRMRQYLSEYRDKFMRKNDSTAGAARNGVEVAMEEKGIRLSEEELAALPPNDEVAKNRALISAAAERYVFNFPSDKDILQKLDTDIHITTAFLYKIKSAPERKVPTPVSPASSHTESAPVPYPSRDVEDPPVEDTKLIKPQDKSMSTRKKVQCCIITIVIIAALLIIAILVGTFIGLAVGVWRI</sequence>
<keyword evidence="4" id="KW-0812">Transmembrane</keyword>
<protein>
    <submittedName>
        <fullName evidence="6">Filamin-A-like</fullName>
    </submittedName>
</protein>
<evidence type="ECO:0000313" key="6">
    <source>
        <dbReference type="EMBL" id="KAI6653350.1"/>
    </source>
</evidence>
<dbReference type="PANTHER" id="PTHR38537:SF8">
    <property type="entry name" value="FILAMIN-A"/>
    <property type="match status" value="1"/>
</dbReference>
<gene>
    <name evidence="6" type="ORF">LOD99_3570</name>
</gene>
<comment type="caution">
    <text evidence="6">The sequence shown here is derived from an EMBL/GenBank/DDBJ whole genome shotgun (WGS) entry which is preliminary data.</text>
</comment>
<reference evidence="6 7" key="1">
    <citation type="journal article" date="2023" name="BMC Biol.">
        <title>The compact genome of the sponge Oopsacas minuta (Hexactinellida) is lacking key metazoan core genes.</title>
        <authorList>
            <person name="Santini S."/>
            <person name="Schenkelaars Q."/>
            <person name="Jourda C."/>
            <person name="Duchesne M."/>
            <person name="Belahbib H."/>
            <person name="Rocher C."/>
            <person name="Selva M."/>
            <person name="Riesgo A."/>
            <person name="Vervoort M."/>
            <person name="Leys S.P."/>
            <person name="Kodjabachian L."/>
            <person name="Le Bivic A."/>
            <person name="Borchiellini C."/>
            <person name="Claverie J.M."/>
            <person name="Renard E."/>
        </authorList>
    </citation>
    <scope>NUCLEOTIDE SEQUENCE [LARGE SCALE GENOMIC DNA]</scope>
    <source>
        <strain evidence="6">SPO-2</strain>
    </source>
</reference>
<feature type="domain" description="Calponin-homology (CH)" evidence="5">
    <location>
        <begin position="40"/>
        <end position="149"/>
    </location>
</feature>
<dbReference type="GO" id="GO:0051015">
    <property type="term" value="F:actin filament binding"/>
    <property type="evidence" value="ECO:0007669"/>
    <property type="project" value="InterPro"/>
</dbReference>
<evidence type="ECO:0000256" key="1">
    <source>
        <dbReference type="ARBA" id="ARBA00022737"/>
    </source>
</evidence>
<feature type="transmembrane region" description="Helical" evidence="4">
    <location>
        <begin position="943"/>
        <end position="970"/>
    </location>
</feature>
<dbReference type="Gene3D" id="1.10.418.10">
    <property type="entry name" value="Calponin-like domain"/>
    <property type="match status" value="7"/>
</dbReference>
<dbReference type="EMBL" id="JAKMXF010000277">
    <property type="protein sequence ID" value="KAI6653350.1"/>
    <property type="molecule type" value="Genomic_DNA"/>
</dbReference>
<keyword evidence="7" id="KW-1185">Reference proteome</keyword>
<keyword evidence="4" id="KW-1133">Transmembrane helix</keyword>
<organism evidence="6 7">
    <name type="scientific">Oopsacas minuta</name>
    <dbReference type="NCBI Taxonomy" id="111878"/>
    <lineage>
        <taxon>Eukaryota</taxon>
        <taxon>Metazoa</taxon>
        <taxon>Porifera</taxon>
        <taxon>Hexactinellida</taxon>
        <taxon>Hexasterophora</taxon>
        <taxon>Lyssacinosida</taxon>
        <taxon>Leucopsacidae</taxon>
        <taxon>Oopsacas</taxon>
    </lineage>
</organism>
<dbReference type="Pfam" id="PF00307">
    <property type="entry name" value="CH"/>
    <property type="match status" value="3"/>
</dbReference>
<feature type="region of interest" description="Disordered" evidence="3">
    <location>
        <begin position="890"/>
        <end position="920"/>
    </location>
</feature>
<name>A0AAV7JYG8_9METZ</name>
<dbReference type="Proteomes" id="UP001165289">
    <property type="component" value="Unassembled WGS sequence"/>
</dbReference>
<dbReference type="AlphaFoldDB" id="A0AAV7JYG8"/>
<keyword evidence="2" id="KW-0009">Actin-binding</keyword>
<feature type="domain" description="Calponin-homology (CH)" evidence="5">
    <location>
        <begin position="501"/>
        <end position="602"/>
    </location>
</feature>
<dbReference type="InterPro" id="IPR036872">
    <property type="entry name" value="CH_dom_sf"/>
</dbReference>
<keyword evidence="4" id="KW-0472">Membrane</keyword>
<dbReference type="SMART" id="SM00033">
    <property type="entry name" value="CH"/>
    <property type="match status" value="5"/>
</dbReference>
<dbReference type="InterPro" id="IPR001589">
    <property type="entry name" value="Actinin_actin-bd_CS"/>
</dbReference>
<evidence type="ECO:0000256" key="2">
    <source>
        <dbReference type="ARBA" id="ARBA00023203"/>
    </source>
</evidence>
<feature type="domain" description="Calponin-homology (CH)" evidence="5">
    <location>
        <begin position="160"/>
        <end position="262"/>
    </location>
</feature>
<evidence type="ECO:0000313" key="7">
    <source>
        <dbReference type="Proteomes" id="UP001165289"/>
    </source>
</evidence>
<evidence type="ECO:0000256" key="3">
    <source>
        <dbReference type="SAM" id="MobiDB-lite"/>
    </source>
</evidence>
<dbReference type="SUPFAM" id="SSF47576">
    <property type="entry name" value="Calponin-homology domain, CH-domain"/>
    <property type="match status" value="6"/>
</dbReference>
<dbReference type="PROSITE" id="PS00019">
    <property type="entry name" value="ACTININ_1"/>
    <property type="match status" value="1"/>
</dbReference>
<dbReference type="InterPro" id="IPR044801">
    <property type="entry name" value="Filamin"/>
</dbReference>